<feature type="transmembrane region" description="Helical" evidence="14">
    <location>
        <begin position="370"/>
        <end position="386"/>
    </location>
</feature>
<evidence type="ECO:0000256" key="6">
    <source>
        <dbReference type="ARBA" id="ARBA00022989"/>
    </source>
</evidence>
<evidence type="ECO:0000256" key="12">
    <source>
        <dbReference type="SAM" id="Coils"/>
    </source>
</evidence>
<comment type="caution">
    <text evidence="16">The sequence shown here is derived from an EMBL/GenBank/DDBJ whole genome shotgun (WGS) entry which is preliminary data.</text>
</comment>
<keyword evidence="5" id="KW-0677">Repeat</keyword>
<reference evidence="16 17" key="1">
    <citation type="submission" date="2024-03" db="EMBL/GenBank/DDBJ databases">
        <title>Adaptation during the transition from Ophiocordyceps entomopathogen to insect associate is accompanied by gene loss and intensified selection.</title>
        <authorList>
            <person name="Ward C.M."/>
            <person name="Onetto C.A."/>
            <person name="Borneman A.R."/>
        </authorList>
    </citation>
    <scope>NUCLEOTIDE SEQUENCE [LARGE SCALE GENOMIC DNA]</scope>
    <source>
        <strain evidence="16">AWRI1</strain>
        <tissue evidence="16">Single Adult Female</tissue>
    </source>
</reference>
<comment type="subcellular location">
    <subcellularLocation>
        <location evidence="1">Membrane</location>
        <topology evidence="1">Multi-pass membrane protein</topology>
    </subcellularLocation>
</comment>
<dbReference type="SUPFAM" id="SSF48403">
    <property type="entry name" value="Ankyrin repeat"/>
    <property type="match status" value="1"/>
</dbReference>
<dbReference type="PROSITE" id="PS50297">
    <property type="entry name" value="ANK_REP_REGION"/>
    <property type="match status" value="1"/>
</dbReference>
<evidence type="ECO:0000256" key="2">
    <source>
        <dbReference type="ARBA" id="ARBA00022448"/>
    </source>
</evidence>
<evidence type="ECO:0000256" key="7">
    <source>
        <dbReference type="ARBA" id="ARBA00023043"/>
    </source>
</evidence>
<sequence length="693" mass="80063">MPGEGSQSFHNPTNCEDSKSKTASNSDEILTSSFCPENDVASTESIDENISYTRSREFRKACENGKTEVVKRLLKYVDLNEIDDETDELPIEKAAFRGYYEIVDLLLQTDNITIRSKILHDIMNGFYSFEDSNLDDCDHAECLELILSSTSDNSLIVDVLDKQGNTPLYYAIAMDNRDLIRLLIERGAFIGTTNSSGEVAIQMMKPATLEYFLNTSRLKFGGENTKRSPFNRPLGKLDKSVGFNYNFLAYEQQNNMTNETQLLVALSKIPKLKPYLRHPFFLVFLDFKWHVYYMNTLYWTNLIFYILFVVMLSIYIFDYVSPENDKMLASPFRVALYIIIFLSNTVMLLKEFIQFVIYSTANKYRYIKDTQNWMEIILIVMTYVILSDEIQSNEKRSSTAAVALLFFYGELILLILSHPRLSVNIKMFKAVAWNSLKFLAPYLILILAFSLSFCIQLKDTFKDIPQAVFKTVVMSAGEYELLSTLKNDNYVIGHLIFMLFIFLITIVLFNLLNAIAVGDIRKIRKDAELVSIEARVKQIAHMEDFISDSFSLLDRLGNYYRNMCSRFRRDSKSYKHSCVSKLLEYFSNFVKISYHENITCMPDGSCENSQETLFYLFPATVRAIQEKLLTEEKNKKKVDPEDAYAEVIKHTAALENIHQTQLTLENSLQQSEERLQTIKQKLMELTKLLDPKV</sequence>
<dbReference type="PANTHER" id="PTHR47143:SF4">
    <property type="entry name" value="TRANSIENT RECEPTOR POTENTIAL CATION CHANNEL PROTEIN PAINLESS"/>
    <property type="match status" value="1"/>
</dbReference>
<dbReference type="InterPro" id="IPR052076">
    <property type="entry name" value="TRP_cation_channel"/>
</dbReference>
<evidence type="ECO:0000256" key="13">
    <source>
        <dbReference type="SAM" id="MobiDB-lite"/>
    </source>
</evidence>
<dbReference type="Pfam" id="PF00520">
    <property type="entry name" value="Ion_trans"/>
    <property type="match status" value="1"/>
</dbReference>
<dbReference type="AlphaFoldDB" id="A0AAN9T9W1"/>
<feature type="transmembrane region" description="Helical" evidence="14">
    <location>
        <begin position="491"/>
        <end position="515"/>
    </location>
</feature>
<dbReference type="EMBL" id="JBBCAQ010000034">
    <property type="protein sequence ID" value="KAK7580103.1"/>
    <property type="molecule type" value="Genomic_DNA"/>
</dbReference>
<keyword evidence="3" id="KW-0716">Sensory transduction</keyword>
<accession>A0AAN9T9W1</accession>
<evidence type="ECO:0000256" key="8">
    <source>
        <dbReference type="ARBA" id="ARBA00023065"/>
    </source>
</evidence>
<dbReference type="PROSITE" id="PS50088">
    <property type="entry name" value="ANK_REPEAT"/>
    <property type="match status" value="1"/>
</dbReference>
<feature type="transmembrane region" description="Helical" evidence="14">
    <location>
        <begin position="337"/>
        <end position="358"/>
    </location>
</feature>
<keyword evidence="4 14" id="KW-0812">Transmembrane</keyword>
<keyword evidence="8" id="KW-0406">Ion transport</keyword>
<keyword evidence="7 11" id="KW-0040">ANK repeat</keyword>
<organism evidence="16 17">
    <name type="scientific">Parthenolecanium corni</name>
    <dbReference type="NCBI Taxonomy" id="536013"/>
    <lineage>
        <taxon>Eukaryota</taxon>
        <taxon>Metazoa</taxon>
        <taxon>Ecdysozoa</taxon>
        <taxon>Arthropoda</taxon>
        <taxon>Hexapoda</taxon>
        <taxon>Insecta</taxon>
        <taxon>Pterygota</taxon>
        <taxon>Neoptera</taxon>
        <taxon>Paraneoptera</taxon>
        <taxon>Hemiptera</taxon>
        <taxon>Sternorrhyncha</taxon>
        <taxon>Coccoidea</taxon>
        <taxon>Coccidae</taxon>
        <taxon>Parthenolecanium</taxon>
    </lineage>
</organism>
<gene>
    <name evidence="16" type="ORF">V9T40_000732</name>
</gene>
<dbReference type="GO" id="GO:0034703">
    <property type="term" value="C:cation channel complex"/>
    <property type="evidence" value="ECO:0007669"/>
    <property type="project" value="UniProtKB-ARBA"/>
</dbReference>
<keyword evidence="9 14" id="KW-0472">Membrane</keyword>
<evidence type="ECO:0000256" key="14">
    <source>
        <dbReference type="SAM" id="Phobius"/>
    </source>
</evidence>
<keyword evidence="12" id="KW-0175">Coiled coil</keyword>
<protein>
    <recommendedName>
        <fullName evidence="15">Ion transport domain-containing protein</fullName>
    </recommendedName>
</protein>
<dbReference type="SMART" id="SM00248">
    <property type="entry name" value="ANK"/>
    <property type="match status" value="3"/>
</dbReference>
<dbReference type="Pfam" id="PF13637">
    <property type="entry name" value="Ank_4"/>
    <property type="match status" value="1"/>
</dbReference>
<evidence type="ECO:0000256" key="9">
    <source>
        <dbReference type="ARBA" id="ARBA00023136"/>
    </source>
</evidence>
<feature type="domain" description="Ion transport" evidence="15">
    <location>
        <begin position="304"/>
        <end position="527"/>
    </location>
</feature>
<feature type="transmembrane region" description="Helical" evidence="14">
    <location>
        <begin position="297"/>
        <end position="317"/>
    </location>
</feature>
<dbReference type="InterPro" id="IPR036770">
    <property type="entry name" value="Ankyrin_rpt-contain_sf"/>
</dbReference>
<evidence type="ECO:0000256" key="1">
    <source>
        <dbReference type="ARBA" id="ARBA00004141"/>
    </source>
</evidence>
<dbReference type="PANTHER" id="PTHR47143">
    <property type="entry name" value="TRANSIENT RECEPTOR POTENTIAL CATION CHANNEL PROTEIN PAINLESS"/>
    <property type="match status" value="1"/>
</dbReference>
<feature type="transmembrane region" description="Helical" evidence="14">
    <location>
        <begin position="438"/>
        <end position="458"/>
    </location>
</feature>
<dbReference type="InterPro" id="IPR002110">
    <property type="entry name" value="Ankyrin_rpt"/>
</dbReference>
<dbReference type="Pfam" id="PF00023">
    <property type="entry name" value="Ank"/>
    <property type="match status" value="1"/>
</dbReference>
<proteinExistence type="predicted"/>
<feature type="repeat" description="ANK" evidence="11">
    <location>
        <begin position="163"/>
        <end position="195"/>
    </location>
</feature>
<evidence type="ECO:0000256" key="10">
    <source>
        <dbReference type="ARBA" id="ARBA00023303"/>
    </source>
</evidence>
<feature type="transmembrane region" description="Helical" evidence="14">
    <location>
        <begin position="398"/>
        <end position="417"/>
    </location>
</feature>
<dbReference type="InterPro" id="IPR005821">
    <property type="entry name" value="Ion_trans_dom"/>
</dbReference>
<dbReference type="GO" id="GO:0005216">
    <property type="term" value="F:monoatomic ion channel activity"/>
    <property type="evidence" value="ECO:0007669"/>
    <property type="project" value="InterPro"/>
</dbReference>
<feature type="region of interest" description="Disordered" evidence="13">
    <location>
        <begin position="1"/>
        <end position="28"/>
    </location>
</feature>
<keyword evidence="2" id="KW-0813">Transport</keyword>
<evidence type="ECO:0000256" key="4">
    <source>
        <dbReference type="ARBA" id="ARBA00022692"/>
    </source>
</evidence>
<keyword evidence="17" id="KW-1185">Reference proteome</keyword>
<dbReference type="Gene3D" id="1.25.40.20">
    <property type="entry name" value="Ankyrin repeat-containing domain"/>
    <property type="match status" value="2"/>
</dbReference>
<evidence type="ECO:0000313" key="17">
    <source>
        <dbReference type="Proteomes" id="UP001367676"/>
    </source>
</evidence>
<name>A0AAN9T9W1_9HEMI</name>
<evidence type="ECO:0000256" key="3">
    <source>
        <dbReference type="ARBA" id="ARBA00022606"/>
    </source>
</evidence>
<dbReference type="Proteomes" id="UP001367676">
    <property type="component" value="Unassembled WGS sequence"/>
</dbReference>
<evidence type="ECO:0000313" key="16">
    <source>
        <dbReference type="EMBL" id="KAK7580103.1"/>
    </source>
</evidence>
<evidence type="ECO:0000256" key="11">
    <source>
        <dbReference type="PROSITE-ProRule" id="PRU00023"/>
    </source>
</evidence>
<keyword evidence="10" id="KW-0407">Ion channel</keyword>
<evidence type="ECO:0000259" key="15">
    <source>
        <dbReference type="Pfam" id="PF00520"/>
    </source>
</evidence>
<evidence type="ECO:0000256" key="5">
    <source>
        <dbReference type="ARBA" id="ARBA00022737"/>
    </source>
</evidence>
<feature type="coiled-coil region" evidence="12">
    <location>
        <begin position="661"/>
        <end position="688"/>
    </location>
</feature>
<keyword evidence="6 14" id="KW-1133">Transmembrane helix</keyword>